<evidence type="ECO:0000256" key="3">
    <source>
        <dbReference type="ARBA" id="ARBA00022771"/>
    </source>
</evidence>
<keyword evidence="7" id="KW-0804">Transcription</keyword>
<dbReference type="Pfam" id="PF01429">
    <property type="entry name" value="MBD"/>
    <property type="match status" value="1"/>
</dbReference>
<dbReference type="Gene3D" id="3.30.890.10">
    <property type="entry name" value="Methyl-cpg-binding Protein 2, Chain A"/>
    <property type="match status" value="1"/>
</dbReference>
<evidence type="ECO:0000256" key="1">
    <source>
        <dbReference type="ARBA" id="ARBA00004123"/>
    </source>
</evidence>
<organism evidence="13 14">
    <name type="scientific">Sinocyclocheilus rhinocerous</name>
    <dbReference type="NCBI Taxonomy" id="307959"/>
    <lineage>
        <taxon>Eukaryota</taxon>
        <taxon>Metazoa</taxon>
        <taxon>Chordata</taxon>
        <taxon>Craniata</taxon>
        <taxon>Vertebrata</taxon>
        <taxon>Euteleostomi</taxon>
        <taxon>Actinopterygii</taxon>
        <taxon>Neopterygii</taxon>
        <taxon>Teleostei</taxon>
        <taxon>Ostariophysi</taxon>
        <taxon>Cypriniformes</taxon>
        <taxon>Cyprinidae</taxon>
        <taxon>Cyprininae</taxon>
        <taxon>Sinocyclocheilus</taxon>
    </lineage>
</organism>
<dbReference type="Ensembl" id="ENSSRHT00000031167.1">
    <property type="protein sequence ID" value="ENSSRHP00000030278.1"/>
    <property type="gene ID" value="ENSSRHG00000015713.1"/>
</dbReference>
<dbReference type="SMART" id="SM00391">
    <property type="entry name" value="MBD"/>
    <property type="match status" value="1"/>
</dbReference>
<keyword evidence="4" id="KW-0862">Zinc</keyword>
<evidence type="ECO:0000256" key="9">
    <source>
        <dbReference type="PROSITE-ProRule" id="PRU00509"/>
    </source>
</evidence>
<dbReference type="GO" id="GO:0005654">
    <property type="term" value="C:nucleoplasm"/>
    <property type="evidence" value="ECO:0007669"/>
    <property type="project" value="UniProtKB-ARBA"/>
</dbReference>
<dbReference type="InterPro" id="IPR001739">
    <property type="entry name" value="Methyl_CpG_DNA-bd"/>
</dbReference>
<dbReference type="PANTHER" id="PTHR12396">
    <property type="entry name" value="METHYL-CPG BINDING PROTEIN, MBD"/>
    <property type="match status" value="1"/>
</dbReference>
<dbReference type="InterPro" id="IPR016177">
    <property type="entry name" value="DNA-bd_dom_sf"/>
</dbReference>
<dbReference type="AlphaFoldDB" id="A0A673HX28"/>
<dbReference type="Proteomes" id="UP000472270">
    <property type="component" value="Unassembled WGS sequence"/>
</dbReference>
<feature type="compositionally biased region" description="Basic and acidic residues" evidence="10">
    <location>
        <begin position="39"/>
        <end position="63"/>
    </location>
</feature>
<keyword evidence="6" id="KW-0238">DNA-binding</keyword>
<feature type="compositionally biased region" description="Basic and acidic residues" evidence="10">
    <location>
        <begin position="16"/>
        <end position="30"/>
    </location>
</feature>
<dbReference type="GO" id="GO:0008327">
    <property type="term" value="F:methyl-CpG binding"/>
    <property type="evidence" value="ECO:0007669"/>
    <property type="project" value="TreeGrafter"/>
</dbReference>
<dbReference type="SUPFAM" id="SSF54171">
    <property type="entry name" value="DNA-binding domain"/>
    <property type="match status" value="1"/>
</dbReference>
<dbReference type="Pfam" id="PF02008">
    <property type="entry name" value="zf-CXXC"/>
    <property type="match status" value="1"/>
</dbReference>
<evidence type="ECO:0000313" key="14">
    <source>
        <dbReference type="Proteomes" id="UP000472270"/>
    </source>
</evidence>
<feature type="domain" description="MBD" evidence="11">
    <location>
        <begin position="124"/>
        <end position="192"/>
    </location>
</feature>
<reference evidence="13" key="1">
    <citation type="submission" date="2025-08" db="UniProtKB">
        <authorList>
            <consortium name="Ensembl"/>
        </authorList>
    </citation>
    <scope>IDENTIFICATION</scope>
</reference>
<sequence>METEEVVAEAPAEPTTEVKDANTEESKEPTESTDIQNHVTDENKEGAVTEKEGESSKDVDKPPCDWLEPLEEDCDDVDSQSVDGEVESLVGSEWSGSVVSVRKSTGERGGRGVGRPRRRAQCEVDEDWEDWPSLGQGWKRKQVFRRSGTSEGRSDTYYMSPRGHKVRSRVELVKYISQSVDLTKFDFKTACSLHFFDLNLFTYFPLISTFSGNPGSSTSLSYGTAPKLSSYSIHKGANTVTTPKCSTYTSPETNTALSSATAQLTIDLTEDSANPTPPPLGGSVSVAPDRPINGASGNPQKCFSVCLKCHKTYTFEEGQTMCQNCRLKGNTLDCGKCVSCRNARLRLRLNIHSRKVVKCRKRKCLRPIHKDRAVKVILFFSSPSSFIFQPSVSDDFEESQSSYLQYSDSEDLSMFFGGNDGDNGLDEMGVPKVRRRSCGKCKGCVRRTDCGSCDFCMDKPKFGGRNKKRQKCRLRQCQREAMKHLLPMDEAEMLFSQGWVTHGRPRYTYGRSRPRSKKLWHFEVSDNEAESYVPKAHTSGVAQVLNRNRLLHPSYNRKAYVYTDVANSHLMNNIPLYNPQKVEKVSPQLRIGRAEMIRENGLQVSGIRNRSHGSAGQEPCQEEQQEDESCPSVRSRFRHTVCDTEVVGVAIIMYFWLLQITQIFSMADNDPTIQGIDINHELMPLLRSLRSMVLPVLWFCVVVEGPQLQLMQCSKRSTMADTIIHIEPNFYYHISIQGQPLLPTHRLYDSHPSRLTTTKEIVALLEDLERYAVCQGSGHKKSTTGSEPVVPERAATCDFLVFSETECCENCITQQKV</sequence>
<dbReference type="GO" id="GO:0006346">
    <property type="term" value="P:DNA methylation-dependent constitutive heterochromatin formation"/>
    <property type="evidence" value="ECO:0007669"/>
    <property type="project" value="TreeGrafter"/>
</dbReference>
<evidence type="ECO:0000256" key="6">
    <source>
        <dbReference type="ARBA" id="ARBA00023125"/>
    </source>
</evidence>
<gene>
    <name evidence="13" type="primary">LOC107727872</name>
</gene>
<name>A0A673HX28_9TELE</name>
<evidence type="ECO:0000256" key="5">
    <source>
        <dbReference type="ARBA" id="ARBA00023015"/>
    </source>
</evidence>
<keyword evidence="2" id="KW-0479">Metal-binding</keyword>
<dbReference type="PROSITE" id="PS50982">
    <property type="entry name" value="MBD"/>
    <property type="match status" value="1"/>
</dbReference>
<dbReference type="PANTHER" id="PTHR12396:SF57">
    <property type="entry name" value="METHYL-CPG-BINDING DOMAIN PROTEIN 1"/>
    <property type="match status" value="1"/>
</dbReference>
<reference evidence="13" key="2">
    <citation type="submission" date="2025-09" db="UniProtKB">
        <authorList>
            <consortium name="Ensembl"/>
        </authorList>
    </citation>
    <scope>IDENTIFICATION</scope>
</reference>
<keyword evidence="14" id="KW-1185">Reference proteome</keyword>
<feature type="domain" description="CXXC-type" evidence="12">
    <location>
        <begin position="431"/>
        <end position="478"/>
    </location>
</feature>
<comment type="subcellular location">
    <subcellularLocation>
        <location evidence="1">Nucleus</location>
    </subcellularLocation>
</comment>
<evidence type="ECO:0000256" key="4">
    <source>
        <dbReference type="ARBA" id="ARBA00022833"/>
    </source>
</evidence>
<keyword evidence="8" id="KW-0539">Nucleus</keyword>
<dbReference type="GO" id="GO:0008270">
    <property type="term" value="F:zinc ion binding"/>
    <property type="evidence" value="ECO:0007669"/>
    <property type="project" value="UniProtKB-KW"/>
</dbReference>
<dbReference type="InterPro" id="IPR002857">
    <property type="entry name" value="Znf_CXXC"/>
</dbReference>
<accession>A0A673HX28</accession>
<evidence type="ECO:0000313" key="13">
    <source>
        <dbReference type="Ensembl" id="ENSSRHP00000030278.1"/>
    </source>
</evidence>
<proteinExistence type="predicted"/>
<dbReference type="PROSITE" id="PS51058">
    <property type="entry name" value="ZF_CXXC"/>
    <property type="match status" value="1"/>
</dbReference>
<keyword evidence="5" id="KW-0805">Transcription regulation</keyword>
<evidence type="ECO:0000259" key="11">
    <source>
        <dbReference type="PROSITE" id="PS50982"/>
    </source>
</evidence>
<keyword evidence="3 9" id="KW-0863">Zinc-finger</keyword>
<evidence type="ECO:0000256" key="2">
    <source>
        <dbReference type="ARBA" id="ARBA00022723"/>
    </source>
</evidence>
<evidence type="ECO:0000259" key="12">
    <source>
        <dbReference type="PROSITE" id="PS51058"/>
    </source>
</evidence>
<evidence type="ECO:0000256" key="10">
    <source>
        <dbReference type="SAM" id="MobiDB-lite"/>
    </source>
</evidence>
<dbReference type="GO" id="GO:0000122">
    <property type="term" value="P:negative regulation of transcription by RNA polymerase II"/>
    <property type="evidence" value="ECO:0007669"/>
    <property type="project" value="TreeGrafter"/>
</dbReference>
<feature type="compositionally biased region" description="Acidic residues" evidence="10">
    <location>
        <begin position="68"/>
        <end position="78"/>
    </location>
</feature>
<evidence type="ECO:0000256" key="8">
    <source>
        <dbReference type="ARBA" id="ARBA00023242"/>
    </source>
</evidence>
<feature type="region of interest" description="Disordered" evidence="10">
    <location>
        <begin position="607"/>
        <end position="628"/>
    </location>
</feature>
<protein>
    <submittedName>
        <fullName evidence="13">Uncharacterized LOC107727872</fullName>
    </submittedName>
</protein>
<feature type="region of interest" description="Disordered" evidence="10">
    <location>
        <begin position="1"/>
        <end position="78"/>
    </location>
</feature>
<dbReference type="CDD" id="cd01396">
    <property type="entry name" value="MeCP2_MBD"/>
    <property type="match status" value="1"/>
</dbReference>
<evidence type="ECO:0000256" key="7">
    <source>
        <dbReference type="ARBA" id="ARBA00023163"/>
    </source>
</evidence>